<keyword evidence="1" id="KW-0229">DNA integration</keyword>
<dbReference type="InterPro" id="IPR044068">
    <property type="entry name" value="CB"/>
</dbReference>
<dbReference type="InterPro" id="IPR011010">
    <property type="entry name" value="DNA_brk_join_enz"/>
</dbReference>
<dbReference type="Proteomes" id="UP000269115">
    <property type="component" value="Unassembled WGS sequence"/>
</dbReference>
<dbReference type="InterPro" id="IPR002104">
    <property type="entry name" value="Integrase_catalytic"/>
</dbReference>
<evidence type="ECO:0000259" key="6">
    <source>
        <dbReference type="PROSITE" id="PS51900"/>
    </source>
</evidence>
<keyword evidence="2 4" id="KW-0238">DNA-binding</keyword>
<evidence type="ECO:0000313" key="7">
    <source>
        <dbReference type="EMBL" id="ROQ53603.1"/>
    </source>
</evidence>
<feature type="domain" description="Tyr recombinase" evidence="5">
    <location>
        <begin position="181"/>
        <end position="382"/>
    </location>
</feature>
<dbReference type="SUPFAM" id="SSF56349">
    <property type="entry name" value="DNA breaking-rejoining enzymes"/>
    <property type="match status" value="1"/>
</dbReference>
<evidence type="ECO:0000256" key="1">
    <source>
        <dbReference type="ARBA" id="ARBA00022908"/>
    </source>
</evidence>
<dbReference type="CDD" id="cd01189">
    <property type="entry name" value="INT_ICEBs1_C_like"/>
    <property type="match status" value="1"/>
</dbReference>
<dbReference type="InterPro" id="IPR010998">
    <property type="entry name" value="Integrase_recombinase_N"/>
</dbReference>
<dbReference type="Pfam" id="PF12167">
    <property type="entry name" value="Arm-DNA-bind_2"/>
    <property type="match status" value="1"/>
</dbReference>
<dbReference type="InterPro" id="IPR050090">
    <property type="entry name" value="Tyrosine_recombinase_XerCD"/>
</dbReference>
<dbReference type="PANTHER" id="PTHR30349">
    <property type="entry name" value="PHAGE INTEGRASE-RELATED"/>
    <property type="match status" value="1"/>
</dbReference>
<dbReference type="GO" id="GO:0015074">
    <property type="term" value="P:DNA integration"/>
    <property type="evidence" value="ECO:0007669"/>
    <property type="project" value="UniProtKB-KW"/>
</dbReference>
<evidence type="ECO:0000259" key="5">
    <source>
        <dbReference type="PROSITE" id="PS51898"/>
    </source>
</evidence>
<keyword evidence="3" id="KW-0233">DNA recombination</keyword>
<evidence type="ECO:0000313" key="8">
    <source>
        <dbReference type="Proteomes" id="UP000269115"/>
    </source>
</evidence>
<evidence type="ECO:0000256" key="2">
    <source>
        <dbReference type="ARBA" id="ARBA00023125"/>
    </source>
</evidence>
<dbReference type="InterPro" id="IPR022000">
    <property type="entry name" value="Min27-like_integrase_DNA_bind"/>
</dbReference>
<dbReference type="Pfam" id="PF00589">
    <property type="entry name" value="Phage_integrase"/>
    <property type="match status" value="1"/>
</dbReference>
<comment type="caution">
    <text evidence="7">The sequence shown here is derived from an EMBL/GenBank/DDBJ whole genome shotgun (WGS) entry which is preliminary data.</text>
</comment>
<dbReference type="Gene3D" id="1.10.443.10">
    <property type="entry name" value="Intergrase catalytic core"/>
    <property type="match status" value="1"/>
</dbReference>
<sequence length="397" mass="45191">MARKPMDLPRGVEIFRNSLRIRFTWGGIRRCETLPYPPTQKGIQAASQLRDQVVSFNRLGLLDQDKYAELFPGSQTVAGSKPSFGEYAQLWLDSREITPGTRQNYKSALNLYWMPTLALTQVDLISTTTIRRIITSTEWHSPGVKRNALIRLSTILSAALKEGLITKNPAAAVELPKRSRKEIDPFTLDEANQIVEKLYQHAHWPSQIYAAFFEFVFFTGVRLSEGLAMRWDAVDLDKKVAHVRRTVALGEVVERTKTGKDRFVLLNERALRALEFAKNYAERRRNGKGRVIETPFVFPPSKSAEFVQQTSDLHHQWRPVLKDLGIRYRPPYNCRHTYATICLMSGLNPAFISQQLGHSVQMLLSTYARWINSSSDWSELEKLQIGIKSVSAALPAT</sequence>
<feature type="domain" description="Core-binding (CB)" evidence="6">
    <location>
        <begin position="82"/>
        <end position="160"/>
    </location>
</feature>
<dbReference type="InterPro" id="IPR013762">
    <property type="entry name" value="Integrase-like_cat_sf"/>
</dbReference>
<dbReference type="PANTHER" id="PTHR30349:SF36">
    <property type="entry name" value="PROPHAGE INTEGRASE INTR-RELATED"/>
    <property type="match status" value="1"/>
</dbReference>
<proteinExistence type="predicted"/>
<dbReference type="Gene3D" id="1.10.150.130">
    <property type="match status" value="1"/>
</dbReference>
<dbReference type="PROSITE" id="PS51900">
    <property type="entry name" value="CB"/>
    <property type="match status" value="1"/>
</dbReference>
<dbReference type="GO" id="GO:0003677">
    <property type="term" value="F:DNA binding"/>
    <property type="evidence" value="ECO:0007669"/>
    <property type="project" value="UniProtKB-UniRule"/>
</dbReference>
<dbReference type="RefSeq" id="WP_123752586.1">
    <property type="nucleotide sequence ID" value="NZ_RJUR01000011.1"/>
</dbReference>
<evidence type="ECO:0000256" key="3">
    <source>
        <dbReference type="ARBA" id="ARBA00023172"/>
    </source>
</evidence>
<gene>
    <name evidence="7" type="ORF">EDF85_1367</name>
</gene>
<evidence type="ECO:0000256" key="4">
    <source>
        <dbReference type="PROSITE-ProRule" id="PRU01248"/>
    </source>
</evidence>
<dbReference type="AlphaFoldDB" id="A0A9X8EP12"/>
<dbReference type="GO" id="GO:0006310">
    <property type="term" value="P:DNA recombination"/>
    <property type="evidence" value="ECO:0007669"/>
    <property type="project" value="UniProtKB-KW"/>
</dbReference>
<organism evidence="7 8">
    <name type="scientific">Pseudomonas putida</name>
    <name type="common">Arthrobacter siderocapsulatus</name>
    <dbReference type="NCBI Taxonomy" id="303"/>
    <lineage>
        <taxon>Bacteria</taxon>
        <taxon>Pseudomonadati</taxon>
        <taxon>Pseudomonadota</taxon>
        <taxon>Gammaproteobacteria</taxon>
        <taxon>Pseudomonadales</taxon>
        <taxon>Pseudomonadaceae</taxon>
        <taxon>Pseudomonas</taxon>
    </lineage>
</organism>
<protein>
    <submittedName>
        <fullName evidence="7">Integrase</fullName>
    </submittedName>
</protein>
<accession>A0A9X8EP12</accession>
<dbReference type="PROSITE" id="PS51898">
    <property type="entry name" value="TYR_RECOMBINASE"/>
    <property type="match status" value="1"/>
</dbReference>
<reference evidence="7 8" key="1">
    <citation type="submission" date="2018-11" db="EMBL/GenBank/DDBJ databases">
        <title>Genomic analyses of the natural microbiome of Caenorhabditis elegans.</title>
        <authorList>
            <person name="Samuel B."/>
        </authorList>
    </citation>
    <scope>NUCLEOTIDE SEQUENCE [LARGE SCALE GENOMIC DNA]</scope>
    <source>
        <strain evidence="7 8">BIGb0473</strain>
    </source>
</reference>
<name>A0A9X8EP12_PSEPU</name>
<dbReference type="EMBL" id="RJUR01000011">
    <property type="protein sequence ID" value="ROQ53603.1"/>
    <property type="molecule type" value="Genomic_DNA"/>
</dbReference>